<evidence type="ECO:0000313" key="1">
    <source>
        <dbReference type="EMBL" id="RWX03394.1"/>
    </source>
</evidence>
<protein>
    <submittedName>
        <fullName evidence="1">Uncharacterized protein</fullName>
    </submittedName>
</protein>
<evidence type="ECO:0000313" key="2">
    <source>
        <dbReference type="Proteomes" id="UP000287527"/>
    </source>
</evidence>
<sequence length="126" mass="14697">MKPIHEILGITKDQHNKYMLDLWKNWAESNAGTTRQWQKILGSSAINRWFLNELSIIETTFRNKVQRFEGSNTVTVVDHRKCFNGLVTELFQHFPKPLLDEISKDHFGAVEMKYGEVTIFTSLNLN</sequence>
<organism evidence="1 2">
    <name type="scientific">Flavobacterium cerinum</name>
    <dbReference type="NCBI Taxonomy" id="2502784"/>
    <lineage>
        <taxon>Bacteria</taxon>
        <taxon>Pseudomonadati</taxon>
        <taxon>Bacteroidota</taxon>
        <taxon>Flavobacteriia</taxon>
        <taxon>Flavobacteriales</taxon>
        <taxon>Flavobacteriaceae</taxon>
        <taxon>Flavobacterium</taxon>
    </lineage>
</organism>
<dbReference type="OrthoDB" id="1365897at2"/>
<name>A0A3S4T3H2_9FLAO</name>
<dbReference type="AlphaFoldDB" id="A0A3S4T3H2"/>
<comment type="caution">
    <text evidence="1">The sequence shown here is derived from an EMBL/GenBank/DDBJ whole genome shotgun (WGS) entry which is preliminary data.</text>
</comment>
<reference evidence="1 2" key="1">
    <citation type="submission" date="2019-01" db="EMBL/GenBank/DDBJ databases">
        <title>Flavobacterium sp. nov.,isolated from freshwater.</title>
        <authorList>
            <person name="Zhang R."/>
            <person name="Du Z.-J."/>
        </authorList>
    </citation>
    <scope>NUCLEOTIDE SEQUENCE [LARGE SCALE GENOMIC DNA]</scope>
    <source>
        <strain evidence="1 2">1E403</strain>
    </source>
</reference>
<gene>
    <name evidence="1" type="ORF">EPI11_00245</name>
</gene>
<accession>A0A3S4T3H2</accession>
<dbReference type="Proteomes" id="UP000287527">
    <property type="component" value="Unassembled WGS sequence"/>
</dbReference>
<proteinExistence type="predicted"/>
<keyword evidence="2" id="KW-1185">Reference proteome</keyword>
<dbReference type="EMBL" id="SBII01000001">
    <property type="protein sequence ID" value="RWX03394.1"/>
    <property type="molecule type" value="Genomic_DNA"/>
</dbReference>
<dbReference type="RefSeq" id="WP_128387950.1">
    <property type="nucleotide sequence ID" value="NZ_SBII01000001.1"/>
</dbReference>